<organism evidence="1 2">
    <name type="scientific">Bradyrhizobium erythrophlei</name>
    <dbReference type="NCBI Taxonomy" id="1437360"/>
    <lineage>
        <taxon>Bacteria</taxon>
        <taxon>Pseudomonadati</taxon>
        <taxon>Pseudomonadota</taxon>
        <taxon>Alphaproteobacteria</taxon>
        <taxon>Hyphomicrobiales</taxon>
        <taxon>Nitrobacteraceae</taxon>
        <taxon>Bradyrhizobium</taxon>
    </lineage>
</organism>
<sequence>MRFMLSFRDGAERRTRNPEVISAKFRVRANTRPGMTEEET</sequence>
<proteinExistence type="predicted"/>
<dbReference type="Proteomes" id="UP000189796">
    <property type="component" value="Chromosome I"/>
</dbReference>
<name>A0A1M5XJQ1_9BRAD</name>
<dbReference type="EMBL" id="LT670817">
    <property type="protein sequence ID" value="SHI00067.1"/>
    <property type="molecule type" value="Genomic_DNA"/>
</dbReference>
<gene>
    <name evidence="1" type="ORF">SAMN05443248_7402</name>
</gene>
<protein>
    <submittedName>
        <fullName evidence="1">Uncharacterized protein</fullName>
    </submittedName>
</protein>
<dbReference type="AlphaFoldDB" id="A0A1M5XJQ1"/>
<evidence type="ECO:0000313" key="2">
    <source>
        <dbReference type="Proteomes" id="UP000189796"/>
    </source>
</evidence>
<reference evidence="1 2" key="1">
    <citation type="submission" date="2016-11" db="EMBL/GenBank/DDBJ databases">
        <authorList>
            <person name="Jaros S."/>
            <person name="Januszkiewicz K."/>
            <person name="Wedrychowicz H."/>
        </authorList>
    </citation>
    <scope>NUCLEOTIDE SEQUENCE [LARGE SCALE GENOMIC DNA]</scope>
    <source>
        <strain evidence="1 2">GAS138</strain>
    </source>
</reference>
<evidence type="ECO:0000313" key="1">
    <source>
        <dbReference type="EMBL" id="SHI00067.1"/>
    </source>
</evidence>
<accession>A0A1M5XJQ1</accession>